<keyword evidence="4" id="KW-1185">Reference proteome</keyword>
<evidence type="ECO:0000256" key="2">
    <source>
        <dbReference type="SAM" id="MobiDB-lite"/>
    </source>
</evidence>
<comment type="caution">
    <text evidence="3">The sequence shown here is derived from an EMBL/GenBank/DDBJ whole genome shotgun (WGS) entry which is preliminary data.</text>
</comment>
<evidence type="ECO:0000256" key="1">
    <source>
        <dbReference type="SAM" id="Coils"/>
    </source>
</evidence>
<gene>
    <name evidence="3" type="ORF">AFUS01_LOCUS19565</name>
</gene>
<reference evidence="3" key="1">
    <citation type="submission" date="2021-06" db="EMBL/GenBank/DDBJ databases">
        <authorList>
            <person name="Hodson N. C."/>
            <person name="Mongue J. A."/>
            <person name="Jaron S. K."/>
        </authorList>
    </citation>
    <scope>NUCLEOTIDE SEQUENCE</scope>
</reference>
<evidence type="ECO:0000313" key="3">
    <source>
        <dbReference type="EMBL" id="CAG7730952.1"/>
    </source>
</evidence>
<proteinExistence type="predicted"/>
<feature type="region of interest" description="Disordered" evidence="2">
    <location>
        <begin position="80"/>
        <end position="134"/>
    </location>
</feature>
<keyword evidence="1" id="KW-0175">Coiled coil</keyword>
<feature type="compositionally biased region" description="Polar residues" evidence="2">
    <location>
        <begin position="306"/>
        <end position="315"/>
    </location>
</feature>
<name>A0A8J2P999_9HEXA</name>
<feature type="compositionally biased region" description="Polar residues" evidence="2">
    <location>
        <begin position="348"/>
        <end position="357"/>
    </location>
</feature>
<dbReference type="Proteomes" id="UP000708208">
    <property type="component" value="Unassembled WGS sequence"/>
</dbReference>
<evidence type="ECO:0000313" key="4">
    <source>
        <dbReference type="Proteomes" id="UP000708208"/>
    </source>
</evidence>
<feature type="compositionally biased region" description="Polar residues" evidence="2">
    <location>
        <begin position="97"/>
        <end position="134"/>
    </location>
</feature>
<accession>A0A8J2P999</accession>
<organism evidence="3 4">
    <name type="scientific">Allacma fusca</name>
    <dbReference type="NCBI Taxonomy" id="39272"/>
    <lineage>
        <taxon>Eukaryota</taxon>
        <taxon>Metazoa</taxon>
        <taxon>Ecdysozoa</taxon>
        <taxon>Arthropoda</taxon>
        <taxon>Hexapoda</taxon>
        <taxon>Collembola</taxon>
        <taxon>Symphypleona</taxon>
        <taxon>Sminthuridae</taxon>
        <taxon>Allacma</taxon>
    </lineage>
</organism>
<dbReference type="EMBL" id="CAJVCH010203375">
    <property type="protein sequence ID" value="CAG7730952.1"/>
    <property type="molecule type" value="Genomic_DNA"/>
</dbReference>
<sequence>MECISDVSYWTRGRLGRLVIAGQSWISRRRGNCCAQRSRSGGNGIARDPAHFFEELVDMSTNLIPDDLLFNNSRSNVVVRSPARRQAPQPPLALSPEIQNETSTNDPSWSQSVPTTGSSGQSGIRHNLQPSDSGTLETINQIQGQQLRILNLHEQLSADCQFLTIRVNQLENRISENLEVLQRANEHRRERWGRERFYRDSRVREFDEEVEQRYFELKQQQQQQPQSQISADNESRHLLAGSQQLLQLEVNDQPRDFHHIEQQPESMLLSQLQQSLTNQITHEREIVIVQDQSQSDPDNIQHHQSSENVSQVENQSLQTVEQVAFGARVQPPRATKHTQPGYFKDTLSWKNNVTPKK</sequence>
<dbReference type="AlphaFoldDB" id="A0A8J2P999"/>
<feature type="coiled-coil region" evidence="1">
    <location>
        <begin position="153"/>
        <end position="187"/>
    </location>
</feature>
<feature type="region of interest" description="Disordered" evidence="2">
    <location>
        <begin position="293"/>
        <end position="315"/>
    </location>
</feature>
<feature type="region of interest" description="Disordered" evidence="2">
    <location>
        <begin position="329"/>
        <end position="357"/>
    </location>
</feature>
<protein>
    <submittedName>
        <fullName evidence="3">Uncharacterized protein</fullName>
    </submittedName>
</protein>